<sequence length="278" mass="29806">MSARLLSPSVGTPPGRVAVIGDVGGHHDALAAELGRLGVGRDGRLPDDLTVVQVGDLVHRGPDSAAVVALVDRYRREQPDRWVQLAGNHEAQYLREPAFVWPEQLDDGTAATLRDWWRDGWLRVAAAVEGSDGEQWLVTHAGLTRGFWREVLDAPVRAGTAADRLNALGAADDDRLFRAGRMLGGGPADLAAGPLWAEAAGELLAGWTASRVPFSQLHGHAVATGRHSRLDPWLAEATRVDRSRGHEETALAGGRIVGVDPGHGRRARRAWQAYVLGG</sequence>
<evidence type="ECO:0000259" key="1">
    <source>
        <dbReference type="Pfam" id="PF00149"/>
    </source>
</evidence>
<dbReference type="InterPro" id="IPR050126">
    <property type="entry name" value="Ap4A_hydrolase"/>
</dbReference>
<gene>
    <name evidence="2" type="ORF">FHX74_000663</name>
</gene>
<dbReference type="InterPro" id="IPR029052">
    <property type="entry name" value="Metallo-depent_PP-like"/>
</dbReference>
<dbReference type="RefSeq" id="WP_182558625.1">
    <property type="nucleotide sequence ID" value="NZ_JACGWT010000001.1"/>
</dbReference>
<keyword evidence="3" id="KW-1185">Reference proteome</keyword>
<dbReference type="Proteomes" id="UP000523079">
    <property type="component" value="Unassembled WGS sequence"/>
</dbReference>
<evidence type="ECO:0000313" key="3">
    <source>
        <dbReference type="Proteomes" id="UP000523079"/>
    </source>
</evidence>
<dbReference type="GO" id="GO:0016791">
    <property type="term" value="F:phosphatase activity"/>
    <property type="evidence" value="ECO:0007669"/>
    <property type="project" value="TreeGrafter"/>
</dbReference>
<organism evidence="2 3">
    <name type="scientific">Microlunatus kandeliicorticis</name>
    <dbReference type="NCBI Taxonomy" id="1759536"/>
    <lineage>
        <taxon>Bacteria</taxon>
        <taxon>Bacillati</taxon>
        <taxon>Actinomycetota</taxon>
        <taxon>Actinomycetes</taxon>
        <taxon>Propionibacteriales</taxon>
        <taxon>Propionibacteriaceae</taxon>
        <taxon>Microlunatus</taxon>
    </lineage>
</organism>
<dbReference type="GO" id="GO:0005737">
    <property type="term" value="C:cytoplasm"/>
    <property type="evidence" value="ECO:0007669"/>
    <property type="project" value="TreeGrafter"/>
</dbReference>
<dbReference type="Gene3D" id="3.60.21.10">
    <property type="match status" value="1"/>
</dbReference>
<dbReference type="PANTHER" id="PTHR42850">
    <property type="entry name" value="METALLOPHOSPHOESTERASE"/>
    <property type="match status" value="1"/>
</dbReference>
<dbReference type="AlphaFoldDB" id="A0A7W3IPX2"/>
<feature type="domain" description="Calcineurin-like phosphoesterase" evidence="1">
    <location>
        <begin position="16"/>
        <end position="144"/>
    </location>
</feature>
<dbReference type="SUPFAM" id="SSF56300">
    <property type="entry name" value="Metallo-dependent phosphatases"/>
    <property type="match status" value="1"/>
</dbReference>
<name>A0A7W3IPX2_9ACTN</name>
<evidence type="ECO:0000313" key="2">
    <source>
        <dbReference type="EMBL" id="MBA8793069.1"/>
    </source>
</evidence>
<dbReference type="EMBL" id="JACGWT010000001">
    <property type="protein sequence ID" value="MBA8793069.1"/>
    <property type="molecule type" value="Genomic_DNA"/>
</dbReference>
<reference evidence="2 3" key="1">
    <citation type="submission" date="2020-07" db="EMBL/GenBank/DDBJ databases">
        <title>Sequencing the genomes of 1000 actinobacteria strains.</title>
        <authorList>
            <person name="Klenk H.-P."/>
        </authorList>
    </citation>
    <scope>NUCLEOTIDE SEQUENCE [LARGE SCALE GENOMIC DNA]</scope>
    <source>
        <strain evidence="2 3">DSM 100723</strain>
    </source>
</reference>
<accession>A0A7W3IPX2</accession>
<dbReference type="PANTHER" id="PTHR42850:SF4">
    <property type="entry name" value="ZINC-DEPENDENT ENDOPOLYPHOSPHATASE"/>
    <property type="match status" value="1"/>
</dbReference>
<dbReference type="Pfam" id="PF00149">
    <property type="entry name" value="Metallophos"/>
    <property type="match status" value="1"/>
</dbReference>
<comment type="caution">
    <text evidence="2">The sequence shown here is derived from an EMBL/GenBank/DDBJ whole genome shotgun (WGS) entry which is preliminary data.</text>
</comment>
<dbReference type="InterPro" id="IPR004843">
    <property type="entry name" value="Calcineurin-like_PHP"/>
</dbReference>
<protein>
    <recommendedName>
        <fullName evidence="1">Calcineurin-like phosphoesterase domain-containing protein</fullName>
    </recommendedName>
</protein>
<proteinExistence type="predicted"/>